<gene>
    <name evidence="2" type="ORF">Mal64_39460</name>
</gene>
<protein>
    <recommendedName>
        <fullName evidence="4">Carboxypeptidase regulatory-like domain-containing protein</fullName>
    </recommendedName>
</protein>
<feature type="chain" id="PRO_5022821142" description="Carboxypeptidase regulatory-like domain-containing protein" evidence="1">
    <location>
        <begin position="22"/>
        <end position="136"/>
    </location>
</feature>
<organism evidence="2 3">
    <name type="scientific">Pseudobythopirellula maris</name>
    <dbReference type="NCBI Taxonomy" id="2527991"/>
    <lineage>
        <taxon>Bacteria</taxon>
        <taxon>Pseudomonadati</taxon>
        <taxon>Planctomycetota</taxon>
        <taxon>Planctomycetia</taxon>
        <taxon>Pirellulales</taxon>
        <taxon>Lacipirellulaceae</taxon>
        <taxon>Pseudobythopirellula</taxon>
    </lineage>
</organism>
<dbReference type="Proteomes" id="UP000315440">
    <property type="component" value="Unassembled WGS sequence"/>
</dbReference>
<comment type="caution">
    <text evidence="2">The sequence shown here is derived from an EMBL/GenBank/DDBJ whole genome shotgun (WGS) entry which is preliminary data.</text>
</comment>
<name>A0A5C5ZI31_9BACT</name>
<accession>A0A5C5ZI31</accession>
<proteinExistence type="predicted"/>
<sequence precursor="true">MIIAAALLTLLFCQGCGNGLASVSGTVTLDGAPLKGGGDTRATIYLYPEGGTGAPAVGLLDENGEYTVTTGTQNGVMPGPYLVTISASQLIGEDIPGVPRSARRLTPARYADPNGSNFRVDVESGSNVYDFALDAD</sequence>
<keyword evidence="1" id="KW-0732">Signal</keyword>
<keyword evidence="3" id="KW-1185">Reference proteome</keyword>
<evidence type="ECO:0000313" key="3">
    <source>
        <dbReference type="Proteomes" id="UP000315440"/>
    </source>
</evidence>
<evidence type="ECO:0000313" key="2">
    <source>
        <dbReference type="EMBL" id="TWT86203.1"/>
    </source>
</evidence>
<dbReference type="EMBL" id="SJPQ01000006">
    <property type="protein sequence ID" value="TWT86203.1"/>
    <property type="molecule type" value="Genomic_DNA"/>
</dbReference>
<evidence type="ECO:0008006" key="4">
    <source>
        <dbReference type="Google" id="ProtNLM"/>
    </source>
</evidence>
<feature type="signal peptide" evidence="1">
    <location>
        <begin position="1"/>
        <end position="21"/>
    </location>
</feature>
<dbReference type="AlphaFoldDB" id="A0A5C5ZI31"/>
<evidence type="ECO:0000256" key="1">
    <source>
        <dbReference type="SAM" id="SignalP"/>
    </source>
</evidence>
<reference evidence="2 3" key="1">
    <citation type="submission" date="2019-02" db="EMBL/GenBank/DDBJ databases">
        <title>Deep-cultivation of Planctomycetes and their phenomic and genomic characterization uncovers novel biology.</title>
        <authorList>
            <person name="Wiegand S."/>
            <person name="Jogler M."/>
            <person name="Boedeker C."/>
            <person name="Pinto D."/>
            <person name="Vollmers J."/>
            <person name="Rivas-Marin E."/>
            <person name="Kohn T."/>
            <person name="Peeters S.H."/>
            <person name="Heuer A."/>
            <person name="Rast P."/>
            <person name="Oberbeckmann S."/>
            <person name="Bunk B."/>
            <person name="Jeske O."/>
            <person name="Meyerdierks A."/>
            <person name="Storesund J.E."/>
            <person name="Kallscheuer N."/>
            <person name="Luecker S."/>
            <person name="Lage O.M."/>
            <person name="Pohl T."/>
            <person name="Merkel B.J."/>
            <person name="Hornburger P."/>
            <person name="Mueller R.-W."/>
            <person name="Bruemmer F."/>
            <person name="Labrenz M."/>
            <person name="Spormann A.M."/>
            <person name="Op Den Camp H."/>
            <person name="Overmann J."/>
            <person name="Amann R."/>
            <person name="Jetten M.S.M."/>
            <person name="Mascher T."/>
            <person name="Medema M.H."/>
            <person name="Devos D.P."/>
            <person name="Kaster A.-K."/>
            <person name="Ovreas L."/>
            <person name="Rohde M."/>
            <person name="Galperin M.Y."/>
            <person name="Jogler C."/>
        </authorList>
    </citation>
    <scope>NUCLEOTIDE SEQUENCE [LARGE SCALE GENOMIC DNA]</scope>
    <source>
        <strain evidence="2 3">Mal64</strain>
    </source>
</reference>